<protein>
    <submittedName>
        <fullName evidence="3">ATP-binding protein</fullName>
    </submittedName>
</protein>
<dbReference type="PANTHER" id="PTHR43566:SF2">
    <property type="entry name" value="DUF4143 DOMAIN-CONTAINING PROTEIN"/>
    <property type="match status" value="1"/>
</dbReference>
<accession>A0A934X8P5</accession>
<feature type="domain" description="AAA" evidence="1">
    <location>
        <begin position="22"/>
        <end position="133"/>
    </location>
</feature>
<keyword evidence="3" id="KW-0547">Nucleotide-binding</keyword>
<dbReference type="EMBL" id="JADIXZ010000009">
    <property type="protein sequence ID" value="MBK6302293.1"/>
    <property type="molecule type" value="Genomic_DNA"/>
</dbReference>
<dbReference type="AlphaFoldDB" id="A0A934X8P5"/>
<name>A0A934X8P5_9MICO</name>
<evidence type="ECO:0000313" key="4">
    <source>
        <dbReference type="Proteomes" id="UP000718281"/>
    </source>
</evidence>
<evidence type="ECO:0000259" key="2">
    <source>
        <dbReference type="Pfam" id="PF13635"/>
    </source>
</evidence>
<dbReference type="InterPro" id="IPR025420">
    <property type="entry name" value="DUF4143"/>
</dbReference>
<dbReference type="Proteomes" id="UP000718281">
    <property type="component" value="Unassembled WGS sequence"/>
</dbReference>
<evidence type="ECO:0000259" key="1">
    <source>
        <dbReference type="Pfam" id="PF13173"/>
    </source>
</evidence>
<sequence>MIEYRPRIADGELAERMDSAGAVLIEGPKSCGKTATASRRASTVFRMDTDDSARDLVDTAPELLLGAAQPVLFDEWQVAPKLWNLVRRQVDDLGGEPGRFLLTGSATPRDDATRHSGAGRYSILRMRPMSLFETGISTGAVSLAGLFDGDFTPSMAPNVTVPNLVDCIVTGGWPALLDVPVRVAQRWVVDYLSSLVEVDLPQMGVRRDPATLRRFLASLARGTGTELSTQAIATDVAGPDRTLDRDTAAGYLDILARLMVTEDVPAWAPHMRSATPLRKSAARFMADPSLAVAALGVGPEQLLRDLNATGFLFESLVLRDLRVYSQPLRGRLARWRDNNNHEVDIIITLDDGRWGALEVKMNPAAADGAAASLLRFKDKVDLDKVGEPAFLGVVTTRTAAVRRQDGVHILPIAALGP</sequence>
<dbReference type="Pfam" id="PF13173">
    <property type="entry name" value="AAA_14"/>
    <property type="match status" value="1"/>
</dbReference>
<dbReference type="InterPro" id="IPR041682">
    <property type="entry name" value="AAA_14"/>
</dbReference>
<reference evidence="3 4" key="1">
    <citation type="submission" date="2020-10" db="EMBL/GenBank/DDBJ databases">
        <title>Connecting structure to function with the recovery of over 1000 high-quality activated sludge metagenome-assembled genomes encoding full-length rRNA genes using long-read sequencing.</title>
        <authorList>
            <person name="Singleton C.M."/>
            <person name="Petriglieri F."/>
            <person name="Kristensen J.M."/>
            <person name="Kirkegaard R.H."/>
            <person name="Michaelsen T.Y."/>
            <person name="Andersen M.H."/>
            <person name="Karst S.M."/>
            <person name="Dueholm M.S."/>
            <person name="Nielsen P.H."/>
            <person name="Albertsen M."/>
        </authorList>
    </citation>
    <scope>NUCLEOTIDE SEQUENCE [LARGE SCALE GENOMIC DNA]</scope>
    <source>
        <strain evidence="3">AalE_18-Q3-R2-46_BAT3C.188</strain>
    </source>
</reference>
<dbReference type="PANTHER" id="PTHR43566">
    <property type="entry name" value="CONSERVED PROTEIN"/>
    <property type="match status" value="1"/>
</dbReference>
<feature type="domain" description="DUF4143" evidence="2">
    <location>
        <begin position="198"/>
        <end position="361"/>
    </location>
</feature>
<proteinExistence type="predicted"/>
<organism evidence="3 4">
    <name type="scientific">Candidatus Phosphoribacter hodrii</name>
    <dbReference type="NCBI Taxonomy" id="2953743"/>
    <lineage>
        <taxon>Bacteria</taxon>
        <taxon>Bacillati</taxon>
        <taxon>Actinomycetota</taxon>
        <taxon>Actinomycetes</taxon>
        <taxon>Micrococcales</taxon>
        <taxon>Dermatophilaceae</taxon>
        <taxon>Candidatus Phosphoribacter</taxon>
    </lineage>
</organism>
<comment type="caution">
    <text evidence="3">The sequence shown here is derived from an EMBL/GenBank/DDBJ whole genome shotgun (WGS) entry which is preliminary data.</text>
</comment>
<dbReference type="Pfam" id="PF13635">
    <property type="entry name" value="DUF4143"/>
    <property type="match status" value="1"/>
</dbReference>
<gene>
    <name evidence="3" type="ORF">IPF40_15115</name>
</gene>
<dbReference type="GO" id="GO:0005524">
    <property type="term" value="F:ATP binding"/>
    <property type="evidence" value="ECO:0007669"/>
    <property type="project" value="UniProtKB-KW"/>
</dbReference>
<keyword evidence="3" id="KW-0067">ATP-binding</keyword>
<evidence type="ECO:0000313" key="3">
    <source>
        <dbReference type="EMBL" id="MBK6302293.1"/>
    </source>
</evidence>